<dbReference type="InterPro" id="IPR058922">
    <property type="entry name" value="WHD_DRP"/>
</dbReference>
<dbReference type="FunFam" id="1.10.10.10:FF:000322">
    <property type="entry name" value="Probable disease resistance protein At1g63360"/>
    <property type="match status" value="1"/>
</dbReference>
<evidence type="ECO:0000313" key="11">
    <source>
        <dbReference type="Proteomes" id="UP001140206"/>
    </source>
</evidence>
<evidence type="ECO:0000259" key="9">
    <source>
        <dbReference type="Pfam" id="PF23559"/>
    </source>
</evidence>
<comment type="caution">
    <text evidence="10">The sequence shown here is derived from an EMBL/GenBank/DDBJ whole genome shotgun (WGS) entry which is preliminary data.</text>
</comment>
<reference evidence="10" key="1">
    <citation type="submission" date="2022-08" db="EMBL/GenBank/DDBJ databases">
        <authorList>
            <person name="Marques A."/>
        </authorList>
    </citation>
    <scope>NUCLEOTIDE SEQUENCE</scope>
    <source>
        <strain evidence="10">RhyPub2mFocal</strain>
        <tissue evidence="10">Leaves</tissue>
    </source>
</reference>
<evidence type="ECO:0000256" key="6">
    <source>
        <dbReference type="ARBA" id="ARBA00022840"/>
    </source>
</evidence>
<dbReference type="GO" id="GO:0005524">
    <property type="term" value="F:ATP binding"/>
    <property type="evidence" value="ECO:0007669"/>
    <property type="project" value="UniProtKB-KW"/>
</dbReference>
<keyword evidence="11" id="KW-1185">Reference proteome</keyword>
<evidence type="ECO:0000313" key="10">
    <source>
        <dbReference type="EMBL" id="KAJ4746957.1"/>
    </source>
</evidence>
<sequence length="622" mass="71331">MEGPRALFRGSKFLDALVDDLSEKLKSFLGEKVVSVFGVRDEFNKLQDKMKYIKSMLTDAKRMKMDDSVTRTWIDELIDVMHDADDIIDDFRSQFEKQSEDGASSWSLNQLASKLNPRTWYFAIKSRFMINDRIIELNKKIDEINKNKQTFSVGMNQIQSSKYSRQTSSIIDPDVVGQVIEHNTRKLIEIITRNHDRRKLCMIAIIGMGGIGKTTLARNVFHDPLIRNTFEESIWVCVSKEYSAIKVLQSIIKNIKPNTGEAQTISELLEQLAFKIKGKRFFLVLDDVWQYIVWTDLLKNPLQFAASGLILLTTRDKAVASGVGAIYVHEVGTLSRRSGWELLCKKAYIEEEEDMLNLRDVGMGIVKKCDGLPLAIKVIGGLLATKNKDRREWEKVLQSKTWFSSEISEELHGALWISFEDLTQALRNCFIYCSLFAEDFIMLREDLVRQWIAEGIIPQGEDKSLEDTGEEYYKELTKRCLLQPTRFLLLPVHLIDFERQCQMHDIVRTFAQYIARGNSYYGNPASLSQDDVRKLHRLSIGGKGDVAIIPGNKSDPLRLRTLILYKTPPIVQDDIFHRIKNVRVLYLNGRGIKNVPDSVGDLKHLRGRLDPHGILGNFIFLT</sequence>
<name>A0AAV8BXH9_9POAL</name>
<evidence type="ECO:0000259" key="7">
    <source>
        <dbReference type="Pfam" id="PF00931"/>
    </source>
</evidence>
<keyword evidence="6" id="KW-0067">ATP-binding</keyword>
<dbReference type="InterPro" id="IPR038005">
    <property type="entry name" value="RX-like_CC"/>
</dbReference>
<keyword evidence="5" id="KW-0611">Plant defense</keyword>
<dbReference type="Gene3D" id="1.10.8.430">
    <property type="entry name" value="Helical domain of apoptotic protease-activating factors"/>
    <property type="match status" value="1"/>
</dbReference>
<dbReference type="Gene3D" id="1.20.5.4130">
    <property type="match status" value="1"/>
</dbReference>
<dbReference type="SUPFAM" id="SSF52540">
    <property type="entry name" value="P-loop containing nucleoside triphosphate hydrolases"/>
    <property type="match status" value="1"/>
</dbReference>
<dbReference type="InterPro" id="IPR027417">
    <property type="entry name" value="P-loop_NTPase"/>
</dbReference>
<evidence type="ECO:0000256" key="1">
    <source>
        <dbReference type="ARBA" id="ARBA00008894"/>
    </source>
</evidence>
<dbReference type="GO" id="GO:0043531">
    <property type="term" value="F:ADP binding"/>
    <property type="evidence" value="ECO:0007669"/>
    <property type="project" value="InterPro"/>
</dbReference>
<evidence type="ECO:0000256" key="5">
    <source>
        <dbReference type="ARBA" id="ARBA00022821"/>
    </source>
</evidence>
<protein>
    <submittedName>
        <fullName evidence="10">Disease resistance protein (CC-NBS-LRR class) family</fullName>
    </submittedName>
</protein>
<keyword evidence="3" id="KW-0677">Repeat</keyword>
<dbReference type="Proteomes" id="UP001140206">
    <property type="component" value="Chromosome 5"/>
</dbReference>
<accession>A0AAV8BXH9</accession>
<dbReference type="GO" id="GO:0002758">
    <property type="term" value="P:innate immune response-activating signaling pathway"/>
    <property type="evidence" value="ECO:0007669"/>
    <property type="project" value="UniProtKB-ARBA"/>
</dbReference>
<dbReference type="Pfam" id="PF18052">
    <property type="entry name" value="Rx_N"/>
    <property type="match status" value="1"/>
</dbReference>
<evidence type="ECO:0000256" key="3">
    <source>
        <dbReference type="ARBA" id="ARBA00022737"/>
    </source>
</evidence>
<dbReference type="InterPro" id="IPR002182">
    <property type="entry name" value="NB-ARC"/>
</dbReference>
<dbReference type="Pfam" id="PF23559">
    <property type="entry name" value="WHD_DRP"/>
    <property type="match status" value="1"/>
</dbReference>
<evidence type="ECO:0000259" key="8">
    <source>
        <dbReference type="Pfam" id="PF18052"/>
    </source>
</evidence>
<dbReference type="PANTHER" id="PTHR36766:SF70">
    <property type="entry name" value="DISEASE RESISTANCE PROTEIN RGA4"/>
    <property type="match status" value="1"/>
</dbReference>
<dbReference type="Gene3D" id="3.40.50.300">
    <property type="entry name" value="P-loop containing nucleotide triphosphate hydrolases"/>
    <property type="match status" value="1"/>
</dbReference>
<feature type="domain" description="Disease resistance protein winged helix" evidence="9">
    <location>
        <begin position="435"/>
        <end position="510"/>
    </location>
</feature>
<dbReference type="Gene3D" id="1.10.10.10">
    <property type="entry name" value="Winged helix-like DNA-binding domain superfamily/Winged helix DNA-binding domain"/>
    <property type="match status" value="1"/>
</dbReference>
<evidence type="ECO:0000256" key="4">
    <source>
        <dbReference type="ARBA" id="ARBA00022741"/>
    </source>
</evidence>
<organism evidence="10 11">
    <name type="scientific">Rhynchospora pubera</name>
    <dbReference type="NCBI Taxonomy" id="906938"/>
    <lineage>
        <taxon>Eukaryota</taxon>
        <taxon>Viridiplantae</taxon>
        <taxon>Streptophyta</taxon>
        <taxon>Embryophyta</taxon>
        <taxon>Tracheophyta</taxon>
        <taxon>Spermatophyta</taxon>
        <taxon>Magnoliopsida</taxon>
        <taxon>Liliopsida</taxon>
        <taxon>Poales</taxon>
        <taxon>Cyperaceae</taxon>
        <taxon>Cyperoideae</taxon>
        <taxon>Rhynchosporeae</taxon>
        <taxon>Rhynchospora</taxon>
    </lineage>
</organism>
<dbReference type="PRINTS" id="PR00364">
    <property type="entry name" value="DISEASERSIST"/>
</dbReference>
<comment type="similarity">
    <text evidence="1">Belongs to the disease resistance NB-LRR family.</text>
</comment>
<dbReference type="PANTHER" id="PTHR36766">
    <property type="entry name" value="PLANT BROAD-SPECTRUM MILDEW RESISTANCE PROTEIN RPW8"/>
    <property type="match status" value="1"/>
</dbReference>
<feature type="domain" description="NB-ARC" evidence="7">
    <location>
        <begin position="181"/>
        <end position="349"/>
    </location>
</feature>
<dbReference type="GO" id="GO:0042742">
    <property type="term" value="P:defense response to bacterium"/>
    <property type="evidence" value="ECO:0007669"/>
    <property type="project" value="UniProtKB-ARBA"/>
</dbReference>
<dbReference type="CDD" id="cd14798">
    <property type="entry name" value="RX-CC_like"/>
    <property type="match status" value="1"/>
</dbReference>
<dbReference type="InterPro" id="IPR041118">
    <property type="entry name" value="Rx_N"/>
</dbReference>
<dbReference type="EMBL" id="JAMFTS010000005">
    <property type="protein sequence ID" value="KAJ4746957.1"/>
    <property type="molecule type" value="Genomic_DNA"/>
</dbReference>
<dbReference type="GO" id="GO:0009626">
    <property type="term" value="P:plant-type hypersensitive response"/>
    <property type="evidence" value="ECO:0007669"/>
    <property type="project" value="UniProtKB-ARBA"/>
</dbReference>
<gene>
    <name evidence="10" type="ORF">LUZ62_081362</name>
</gene>
<feature type="domain" description="Disease resistance N-terminal" evidence="8">
    <location>
        <begin position="18"/>
        <end position="101"/>
    </location>
</feature>
<evidence type="ECO:0000256" key="2">
    <source>
        <dbReference type="ARBA" id="ARBA00022614"/>
    </source>
</evidence>
<dbReference type="FunFam" id="3.40.50.300:FF:001091">
    <property type="entry name" value="Probable disease resistance protein At1g61300"/>
    <property type="match status" value="1"/>
</dbReference>
<keyword evidence="2" id="KW-0433">Leucine-rich repeat</keyword>
<keyword evidence="4" id="KW-0547">Nucleotide-binding</keyword>
<dbReference type="Pfam" id="PF00931">
    <property type="entry name" value="NB-ARC"/>
    <property type="match status" value="1"/>
</dbReference>
<dbReference type="InterPro" id="IPR042197">
    <property type="entry name" value="Apaf_helical"/>
</dbReference>
<dbReference type="InterPro" id="IPR036388">
    <property type="entry name" value="WH-like_DNA-bd_sf"/>
</dbReference>
<dbReference type="AlphaFoldDB" id="A0AAV8BXH9"/>
<proteinExistence type="inferred from homology"/>